<accession>A0A0G4Q6K8</accession>
<dbReference type="NCBIfam" id="TIGR01420">
    <property type="entry name" value="pilT_fam"/>
    <property type="match status" value="1"/>
</dbReference>
<evidence type="ECO:0000313" key="3">
    <source>
        <dbReference type="EMBL" id="CRL61455.1"/>
    </source>
</evidence>
<dbReference type="AlphaFoldDB" id="A0A0G4Q6K8"/>
<dbReference type="Proteomes" id="UP000619976">
    <property type="component" value="Unassembled WGS sequence"/>
</dbReference>
<comment type="similarity">
    <text evidence="1">Belongs to the GSP E family.</text>
</comment>
<dbReference type="Gene3D" id="3.40.50.300">
    <property type="entry name" value="P-loop containing nucleotide triphosphate hydrolases"/>
    <property type="match status" value="1"/>
</dbReference>
<dbReference type="SUPFAM" id="SSF52540">
    <property type="entry name" value="P-loop containing nucleoside triphosphate hydrolases"/>
    <property type="match status" value="1"/>
</dbReference>
<evidence type="ECO:0000313" key="4">
    <source>
        <dbReference type="EMBL" id="MBJ2117446.1"/>
    </source>
</evidence>
<sequence length="334" mass="37356">MKMENLIAYSVKHNASDLHLCCGDVPRLRINGILYQQNQCKPITSDSLLTWFRPFLSDVQKQTFENEGQVDTALTLSCGQRLRVNLFRQQKGVSAVLRIIETQIPSLDKLRVPKSVSTLLDNYSHGLILVTGATGSGKSSTLAAMINHLNQYQRQHILTLEDPIEFIHSNKQSVVQQREIGRDVQNSASAIKSALRQDPDVIMLGELRDVQSIKLALTAAETGHLVLATLHTQGAVQTLERVTNVFTGNERQWISSQLACSLRAIISQELVPSTDGGRVALFEIMQVTQGISHLIREGKYHQVTTLMQTGSEYGMQTFMLSRQQRQHEGLIQRD</sequence>
<dbReference type="EMBL" id="CVRY01000003">
    <property type="protein sequence ID" value="CRL61455.1"/>
    <property type="molecule type" value="Genomic_DNA"/>
</dbReference>
<dbReference type="PROSITE" id="PS00662">
    <property type="entry name" value="T2SP_E"/>
    <property type="match status" value="1"/>
</dbReference>
<dbReference type="Pfam" id="PF00437">
    <property type="entry name" value="T2SSE"/>
    <property type="match status" value="1"/>
</dbReference>
<reference evidence="4 6" key="3">
    <citation type="submission" date="2020-12" db="EMBL/GenBank/DDBJ databases">
        <title>Enhanced detection system for hospital associated transmission using whole genome sequencing surveillance.</title>
        <authorList>
            <person name="Harrison L.H."/>
            <person name="Van Tyne D."/>
            <person name="Marsh J.W."/>
            <person name="Griffith M.P."/>
            <person name="Snyder D.J."/>
            <person name="Cooper V.S."/>
            <person name="Mustapha M."/>
        </authorList>
    </citation>
    <scope>NUCLEOTIDE SEQUENCE [LARGE SCALE GENOMIC DNA]</scope>
    <source>
        <strain evidence="4 6">PR00195</strain>
    </source>
</reference>
<dbReference type="PANTHER" id="PTHR30486:SF6">
    <property type="entry name" value="TYPE IV PILUS RETRACTATION ATPASE PILT"/>
    <property type="match status" value="1"/>
</dbReference>
<dbReference type="EMBL" id="JAEKCB010000003">
    <property type="protein sequence ID" value="MBJ2117446.1"/>
    <property type="molecule type" value="Genomic_DNA"/>
</dbReference>
<proteinExistence type="inferred from homology"/>
<dbReference type="GeneID" id="76522029"/>
<dbReference type="CDD" id="cd01131">
    <property type="entry name" value="PilT"/>
    <property type="match status" value="1"/>
</dbReference>
<accession>A0A379EJA4</accession>
<name>A0A0G4Q6K8_9GAMM</name>
<dbReference type="InterPro" id="IPR027417">
    <property type="entry name" value="P-loop_NTPase"/>
</dbReference>
<evidence type="ECO:0000313" key="6">
    <source>
        <dbReference type="Proteomes" id="UP000619976"/>
    </source>
</evidence>
<dbReference type="Gene3D" id="3.30.450.90">
    <property type="match status" value="1"/>
</dbReference>
<reference evidence="3" key="1">
    <citation type="submission" date="2015-06" db="EMBL/GenBank/DDBJ databases">
        <authorList>
            <person name="Urmite Genomes Urmite Genomes"/>
        </authorList>
    </citation>
    <scope>NUCLEOTIDE SEQUENCE [LARGE SCALE GENOMIC DNA]</scope>
    <source>
        <strain evidence="3">CSUR P1867</strain>
    </source>
</reference>
<organism evidence="3 5">
    <name type="scientific">Proteus penneri</name>
    <dbReference type="NCBI Taxonomy" id="102862"/>
    <lineage>
        <taxon>Bacteria</taxon>
        <taxon>Pseudomonadati</taxon>
        <taxon>Pseudomonadota</taxon>
        <taxon>Gammaproteobacteria</taxon>
        <taxon>Enterobacterales</taxon>
        <taxon>Morganellaceae</taxon>
        <taxon>Proteus</taxon>
    </lineage>
</organism>
<evidence type="ECO:0000259" key="2">
    <source>
        <dbReference type="PROSITE" id="PS00662"/>
    </source>
</evidence>
<protein>
    <submittedName>
        <fullName evidence="4">PilT/PilU family type 4a pilus ATPase</fullName>
    </submittedName>
    <submittedName>
        <fullName evidence="3">Twitching mobility protein</fullName>
    </submittedName>
</protein>
<dbReference type="GO" id="GO:0016887">
    <property type="term" value="F:ATP hydrolysis activity"/>
    <property type="evidence" value="ECO:0007669"/>
    <property type="project" value="InterPro"/>
</dbReference>
<dbReference type="InterPro" id="IPR006321">
    <property type="entry name" value="PilT/PilU"/>
</dbReference>
<gene>
    <name evidence="3" type="primary">pilT</name>
    <name evidence="3" type="ORF">BN1804_01467</name>
    <name evidence="4" type="ORF">JFQ69_07215</name>
</gene>
<reference evidence="5" key="2">
    <citation type="submission" date="2015-06" db="EMBL/GenBank/DDBJ databases">
        <authorList>
            <person name="Urmite Genomes"/>
        </authorList>
    </citation>
    <scope>NUCLEOTIDE SEQUENCE [LARGE SCALE GENOMIC DNA]</scope>
    <source>
        <strain evidence="5">CSUR P1867</strain>
    </source>
</reference>
<dbReference type="InterPro" id="IPR050921">
    <property type="entry name" value="T4SS_GSP_E_ATPase"/>
</dbReference>
<evidence type="ECO:0000313" key="5">
    <source>
        <dbReference type="Proteomes" id="UP000183920"/>
    </source>
</evidence>
<feature type="domain" description="Bacterial type II secretion system protein E" evidence="2">
    <location>
        <begin position="195"/>
        <end position="209"/>
    </location>
</feature>
<dbReference type="RefSeq" id="WP_072063542.1">
    <property type="nucleotide sequence ID" value="NZ_CAXOKO010000001.1"/>
</dbReference>
<keyword evidence="6" id="KW-1185">Reference proteome</keyword>
<dbReference type="Proteomes" id="UP000183920">
    <property type="component" value="Unassembled WGS sequence"/>
</dbReference>
<dbReference type="InterPro" id="IPR001482">
    <property type="entry name" value="T2SS/T4SS_dom"/>
</dbReference>
<evidence type="ECO:0000256" key="1">
    <source>
        <dbReference type="ARBA" id="ARBA00006611"/>
    </source>
</evidence>
<dbReference type="GO" id="GO:0005524">
    <property type="term" value="F:ATP binding"/>
    <property type="evidence" value="ECO:0007669"/>
    <property type="project" value="InterPro"/>
</dbReference>
<dbReference type="PANTHER" id="PTHR30486">
    <property type="entry name" value="TWITCHING MOTILITY PROTEIN PILT"/>
    <property type="match status" value="1"/>
</dbReference>